<feature type="signal peptide" evidence="2">
    <location>
        <begin position="1"/>
        <end position="19"/>
    </location>
</feature>
<dbReference type="Proteomes" id="UP000694421">
    <property type="component" value="Unplaced"/>
</dbReference>
<evidence type="ECO:0000313" key="5">
    <source>
        <dbReference type="Proteomes" id="UP000694421"/>
    </source>
</evidence>
<dbReference type="GeneTree" id="ENSGT00940000165908"/>
<sequence>MPFVLLLLLLLFLFRILKNREVLVVQALGLSYVSLQELNILGAIRTENGSNEILPKMLSVSTGLNRTGLFRISGSAIKIHALKSKFDQGEEVDLVKEGDVDSIASLLKLFLNELPDAIFPESLCSTFFASSEGLLNSLPKAHYSLFHFLVRFLVKVASFSDVNHMTLENLAIVFGPTLFR</sequence>
<accession>A0A8D0DSG0</accession>
<reference evidence="4" key="2">
    <citation type="submission" date="2025-09" db="UniProtKB">
        <authorList>
            <consortium name="Ensembl"/>
        </authorList>
    </citation>
    <scope>IDENTIFICATION</scope>
</reference>
<evidence type="ECO:0000256" key="2">
    <source>
        <dbReference type="SAM" id="SignalP"/>
    </source>
</evidence>
<dbReference type="GO" id="GO:0007165">
    <property type="term" value="P:signal transduction"/>
    <property type="evidence" value="ECO:0007669"/>
    <property type="project" value="InterPro"/>
</dbReference>
<dbReference type="GO" id="GO:0005737">
    <property type="term" value="C:cytoplasm"/>
    <property type="evidence" value="ECO:0007669"/>
    <property type="project" value="TreeGrafter"/>
</dbReference>
<dbReference type="Ensembl" id="ENSSMRT00000024740.1">
    <property type="protein sequence ID" value="ENSSMRP00000021109.1"/>
    <property type="gene ID" value="ENSSMRG00000016429.1"/>
</dbReference>
<evidence type="ECO:0000313" key="4">
    <source>
        <dbReference type="Ensembl" id="ENSSMRP00000021109.1"/>
    </source>
</evidence>
<feature type="domain" description="Rho-GAP" evidence="3">
    <location>
        <begin position="33"/>
        <end position="180"/>
    </location>
</feature>
<proteinExistence type="predicted"/>
<dbReference type="SMART" id="SM00324">
    <property type="entry name" value="RhoGAP"/>
    <property type="match status" value="1"/>
</dbReference>
<dbReference type="PROSITE" id="PS50238">
    <property type="entry name" value="RHOGAP"/>
    <property type="match status" value="1"/>
</dbReference>
<evidence type="ECO:0000259" key="3">
    <source>
        <dbReference type="PROSITE" id="PS50238"/>
    </source>
</evidence>
<keyword evidence="2" id="KW-0732">Signal</keyword>
<feature type="chain" id="PRO_5034175156" description="Rho-GAP domain-containing protein" evidence="2">
    <location>
        <begin position="20"/>
        <end position="180"/>
    </location>
</feature>
<dbReference type="OMA" id="MENLAMW"/>
<organism evidence="4 5">
    <name type="scientific">Salvator merianae</name>
    <name type="common">Argentine black and white tegu</name>
    <name type="synonym">Tupinambis merianae</name>
    <dbReference type="NCBI Taxonomy" id="96440"/>
    <lineage>
        <taxon>Eukaryota</taxon>
        <taxon>Metazoa</taxon>
        <taxon>Chordata</taxon>
        <taxon>Craniata</taxon>
        <taxon>Vertebrata</taxon>
        <taxon>Euteleostomi</taxon>
        <taxon>Lepidosauria</taxon>
        <taxon>Squamata</taxon>
        <taxon>Bifurcata</taxon>
        <taxon>Unidentata</taxon>
        <taxon>Episquamata</taxon>
        <taxon>Laterata</taxon>
        <taxon>Teiioidea</taxon>
        <taxon>Teiidae</taxon>
        <taxon>Salvator</taxon>
    </lineage>
</organism>
<reference evidence="4" key="1">
    <citation type="submission" date="2025-08" db="UniProtKB">
        <authorList>
            <consortium name="Ensembl"/>
        </authorList>
    </citation>
    <scope>IDENTIFICATION</scope>
</reference>
<dbReference type="PANTHER" id="PTHR23176">
    <property type="entry name" value="RHO/RAC/CDC GTPASE-ACTIVATING PROTEIN"/>
    <property type="match status" value="1"/>
</dbReference>
<protein>
    <recommendedName>
        <fullName evidence="3">Rho-GAP domain-containing protein</fullName>
    </recommendedName>
</protein>
<evidence type="ECO:0000256" key="1">
    <source>
        <dbReference type="ARBA" id="ARBA00022468"/>
    </source>
</evidence>
<dbReference type="Gene3D" id="1.10.555.10">
    <property type="entry name" value="Rho GTPase activation protein"/>
    <property type="match status" value="1"/>
</dbReference>
<dbReference type="CDD" id="cd00159">
    <property type="entry name" value="RhoGAP"/>
    <property type="match status" value="1"/>
</dbReference>
<dbReference type="PANTHER" id="PTHR23176:SF0">
    <property type="entry name" value="RHO GTPASE ACTIVATING PROTEIN AT 19D, ISOFORM D"/>
    <property type="match status" value="1"/>
</dbReference>
<keyword evidence="5" id="KW-1185">Reference proteome</keyword>
<name>A0A8D0DSG0_SALMN</name>
<dbReference type="AlphaFoldDB" id="A0A8D0DSG0"/>
<dbReference type="SUPFAM" id="SSF48350">
    <property type="entry name" value="GTPase activation domain, GAP"/>
    <property type="match status" value="1"/>
</dbReference>
<keyword evidence="1" id="KW-0343">GTPase activation</keyword>
<dbReference type="GO" id="GO:0005096">
    <property type="term" value="F:GTPase activator activity"/>
    <property type="evidence" value="ECO:0007669"/>
    <property type="project" value="UniProtKB-KW"/>
</dbReference>
<dbReference type="InterPro" id="IPR050729">
    <property type="entry name" value="Rho-GAP"/>
</dbReference>
<dbReference type="Pfam" id="PF00620">
    <property type="entry name" value="RhoGAP"/>
    <property type="match status" value="1"/>
</dbReference>
<dbReference type="InterPro" id="IPR008936">
    <property type="entry name" value="Rho_GTPase_activation_prot"/>
</dbReference>
<dbReference type="InterPro" id="IPR000198">
    <property type="entry name" value="RhoGAP_dom"/>
</dbReference>